<dbReference type="InterPro" id="IPR029063">
    <property type="entry name" value="SAM-dependent_MTases_sf"/>
</dbReference>
<dbReference type="AlphaFoldDB" id="A0AAD7UG77"/>
<evidence type="ECO:0000256" key="1">
    <source>
        <dbReference type="ARBA" id="ARBA00008138"/>
    </source>
</evidence>
<protein>
    <recommendedName>
        <fullName evidence="6">S-adenosyl-L-methionine-dependent methyltransferase</fullName>
    </recommendedName>
</protein>
<evidence type="ECO:0000313" key="5">
    <source>
        <dbReference type="Proteomes" id="UP001230188"/>
    </source>
</evidence>
<dbReference type="PANTHER" id="PTHR43619:SF2">
    <property type="entry name" value="S-ADENOSYL-L-METHIONINE-DEPENDENT METHYLTRANSFERASES SUPERFAMILY PROTEIN"/>
    <property type="match status" value="1"/>
</dbReference>
<organism evidence="4 5">
    <name type="scientific">Chrysophaeum taylorii</name>
    <dbReference type="NCBI Taxonomy" id="2483200"/>
    <lineage>
        <taxon>Eukaryota</taxon>
        <taxon>Sar</taxon>
        <taxon>Stramenopiles</taxon>
        <taxon>Ochrophyta</taxon>
        <taxon>Pelagophyceae</taxon>
        <taxon>Pelagomonadales</taxon>
        <taxon>Pelagomonadaceae</taxon>
        <taxon>Chrysophaeum</taxon>
    </lineage>
</organism>
<sequence>MLVGMKQTLRNARRMMSMQDINEIGRTAFFVNEMRILAAQRTNHKLLDDAYARLFSTDETRAMAGPIADRFPFFLLSVGAQKLYMDERLRASVRAGATQMVILGSGLDARALHFPQLQTYEIDQGNILEFKRRVLANLPSKLLPVPYPPGYLGVDILGLLEETHGFDRTQPTVFLWAGNTYYIPNEATFACLKYLASNTSAAMVLVDTMSARLARPDGRIDTGDTLLDACWQSVADVLGGGRNIFVGPWDVTTTADDLGFMVQDSSDSLSVIEDVFDTSNVITDLLKCDSEMAHLANAFTREFRLNTVCNSGWRALEEGRPAG</sequence>
<dbReference type="InterPro" id="IPR011610">
    <property type="entry name" value="SAM_mthyl_Trfase_ML2640-like"/>
</dbReference>
<reference evidence="4" key="1">
    <citation type="submission" date="2023-01" db="EMBL/GenBank/DDBJ databases">
        <title>Metagenome sequencing of chrysophaentin producing Chrysophaeum taylorii.</title>
        <authorList>
            <person name="Davison J."/>
            <person name="Bewley C."/>
        </authorList>
    </citation>
    <scope>NUCLEOTIDE SEQUENCE</scope>
    <source>
        <strain evidence="4">NIES-1699</strain>
    </source>
</reference>
<dbReference type="GO" id="GO:0008168">
    <property type="term" value="F:methyltransferase activity"/>
    <property type="evidence" value="ECO:0007669"/>
    <property type="project" value="UniProtKB-KW"/>
</dbReference>
<dbReference type="GO" id="GO:0032259">
    <property type="term" value="P:methylation"/>
    <property type="evidence" value="ECO:0007669"/>
    <property type="project" value="UniProtKB-KW"/>
</dbReference>
<proteinExistence type="inferred from homology"/>
<dbReference type="Gene3D" id="3.40.50.150">
    <property type="entry name" value="Vaccinia Virus protein VP39"/>
    <property type="match status" value="1"/>
</dbReference>
<comment type="caution">
    <text evidence="4">The sequence shown here is derived from an EMBL/GenBank/DDBJ whole genome shotgun (WGS) entry which is preliminary data.</text>
</comment>
<dbReference type="SUPFAM" id="SSF53335">
    <property type="entry name" value="S-adenosyl-L-methionine-dependent methyltransferases"/>
    <property type="match status" value="1"/>
</dbReference>
<evidence type="ECO:0000313" key="4">
    <source>
        <dbReference type="EMBL" id="KAJ8603169.1"/>
    </source>
</evidence>
<name>A0AAD7UG77_9STRA</name>
<evidence type="ECO:0000256" key="2">
    <source>
        <dbReference type="ARBA" id="ARBA00022603"/>
    </source>
</evidence>
<comment type="similarity">
    <text evidence="1">Belongs to the UPF0677 family.</text>
</comment>
<dbReference type="Pfam" id="PF04072">
    <property type="entry name" value="LCM"/>
    <property type="match status" value="1"/>
</dbReference>
<gene>
    <name evidence="4" type="ORF">CTAYLR_004607</name>
</gene>
<evidence type="ECO:0008006" key="6">
    <source>
        <dbReference type="Google" id="ProtNLM"/>
    </source>
</evidence>
<dbReference type="PANTHER" id="PTHR43619">
    <property type="entry name" value="S-ADENOSYL-L-METHIONINE-DEPENDENT METHYLTRANSFERASE YKTD-RELATED"/>
    <property type="match status" value="1"/>
</dbReference>
<keyword evidence="5" id="KW-1185">Reference proteome</keyword>
<dbReference type="EMBL" id="JAQMWT010000360">
    <property type="protein sequence ID" value="KAJ8603169.1"/>
    <property type="molecule type" value="Genomic_DNA"/>
</dbReference>
<keyword evidence="2" id="KW-0489">Methyltransferase</keyword>
<keyword evidence="3" id="KW-0808">Transferase</keyword>
<evidence type="ECO:0000256" key="3">
    <source>
        <dbReference type="ARBA" id="ARBA00022679"/>
    </source>
</evidence>
<dbReference type="NCBIfam" id="TIGR00027">
    <property type="entry name" value="mthyl_TIGR00027"/>
    <property type="match status" value="1"/>
</dbReference>
<accession>A0AAD7UG77</accession>
<dbReference type="Proteomes" id="UP001230188">
    <property type="component" value="Unassembled WGS sequence"/>
</dbReference>
<dbReference type="InterPro" id="IPR007213">
    <property type="entry name" value="Ppm1/Ppm2/Tcmp"/>
</dbReference>